<feature type="non-terminal residue" evidence="1">
    <location>
        <position position="334"/>
    </location>
</feature>
<accession>A0A381PLI0</accession>
<gene>
    <name evidence="1" type="ORF">METZ01_LOCUS20318</name>
</gene>
<sequence>MKAYEDELERYLQRVNGVRGLLSVMTMGSVGAPGLSDLDIICVVEEQVRAREIPRLDISARARERGIFVHGPIVVPKSLVGELNYIFPISTLQNRWGEPLAQMVKPPAKEEQAALALVYLVDFTLSRLLQHSIVKTSGILDKRGWLTRLWSLTHSEKLCNSAGIVLQPHWIRLLRDIRSVRERWNSGDDCSDSQFLNLYRRLEMVHRQLLSATLKREALLLEIPVPRGPVRFKRGFRRVICRKEAGVPLVVHHPASMWSSVTKINYHTIYAPPEYALRLAHYGFGTPETEPLSNKVHGEILKKRAGLVKEHVSFLNRSRIMFSLRGNLGLPVGR</sequence>
<name>A0A381PLI0_9ZZZZ</name>
<dbReference type="AlphaFoldDB" id="A0A381PLI0"/>
<protein>
    <submittedName>
        <fullName evidence="1">Uncharacterized protein</fullName>
    </submittedName>
</protein>
<proteinExistence type="predicted"/>
<evidence type="ECO:0000313" key="1">
    <source>
        <dbReference type="EMBL" id="SUZ67464.1"/>
    </source>
</evidence>
<dbReference type="EMBL" id="UINC01001013">
    <property type="protein sequence ID" value="SUZ67464.1"/>
    <property type="molecule type" value="Genomic_DNA"/>
</dbReference>
<feature type="non-terminal residue" evidence="1">
    <location>
        <position position="1"/>
    </location>
</feature>
<reference evidence="1" key="1">
    <citation type="submission" date="2018-05" db="EMBL/GenBank/DDBJ databases">
        <authorList>
            <person name="Lanie J.A."/>
            <person name="Ng W.-L."/>
            <person name="Kazmierczak K.M."/>
            <person name="Andrzejewski T.M."/>
            <person name="Davidsen T.M."/>
            <person name="Wayne K.J."/>
            <person name="Tettelin H."/>
            <person name="Glass J.I."/>
            <person name="Rusch D."/>
            <person name="Podicherti R."/>
            <person name="Tsui H.-C.T."/>
            <person name="Winkler M.E."/>
        </authorList>
    </citation>
    <scope>NUCLEOTIDE SEQUENCE</scope>
</reference>
<organism evidence="1">
    <name type="scientific">marine metagenome</name>
    <dbReference type="NCBI Taxonomy" id="408172"/>
    <lineage>
        <taxon>unclassified sequences</taxon>
        <taxon>metagenomes</taxon>
        <taxon>ecological metagenomes</taxon>
    </lineage>
</organism>